<evidence type="ECO:0000313" key="3">
    <source>
        <dbReference type="Proteomes" id="UP000028545"/>
    </source>
</evidence>
<evidence type="ECO:0000256" key="1">
    <source>
        <dbReference type="SAM" id="MobiDB-lite"/>
    </source>
</evidence>
<feature type="region of interest" description="Disordered" evidence="1">
    <location>
        <begin position="314"/>
        <end position="354"/>
    </location>
</feature>
<organism evidence="2 3">
    <name type="scientific">Pseudallescheria apiosperma</name>
    <name type="common">Scedosporium apiospermum</name>
    <dbReference type="NCBI Taxonomy" id="563466"/>
    <lineage>
        <taxon>Eukaryota</taxon>
        <taxon>Fungi</taxon>
        <taxon>Dikarya</taxon>
        <taxon>Ascomycota</taxon>
        <taxon>Pezizomycotina</taxon>
        <taxon>Sordariomycetes</taxon>
        <taxon>Hypocreomycetidae</taxon>
        <taxon>Microascales</taxon>
        <taxon>Microascaceae</taxon>
        <taxon>Scedosporium</taxon>
    </lineage>
</organism>
<evidence type="ECO:0000313" key="2">
    <source>
        <dbReference type="EMBL" id="KEZ46870.1"/>
    </source>
</evidence>
<dbReference type="Proteomes" id="UP000028545">
    <property type="component" value="Unassembled WGS sequence"/>
</dbReference>
<comment type="caution">
    <text evidence="2">The sequence shown here is derived from an EMBL/GenBank/DDBJ whole genome shotgun (WGS) entry which is preliminary data.</text>
</comment>
<dbReference type="OrthoDB" id="5222339at2759"/>
<dbReference type="RefSeq" id="XP_016646669.1">
    <property type="nucleotide sequence ID" value="XM_016783036.1"/>
</dbReference>
<feature type="compositionally biased region" description="Basic and acidic residues" evidence="1">
    <location>
        <begin position="90"/>
        <end position="105"/>
    </location>
</feature>
<feature type="region of interest" description="Disordered" evidence="1">
    <location>
        <begin position="251"/>
        <end position="276"/>
    </location>
</feature>
<sequence>MKLNTVSWNIIKHWIHKKEVYEKENGEPAPLTLMERRALNILVPGVCPMPPQAESTISDQRDPSAGQQRFVAQEAQRRTSSQRRRSKSPLRSEAKLSARTSRDEASEQGTPKAILVSDDGIATHVKVGRAVDPDYEKADWVSTLLNFTTVKNLARPDFVFFTVDDLGPKIQTKWGCFCDLPDKRKRFPCKESGLIDGQVPCFSSKKDAKQYASKSALNSLSPNAKPLKFQDQEVLHPANAIALIAATAAPAPAPSTSTAAPTTAPAAPVAPMAPETTAEVPTTAPAAAEVEIEAETEDAGAKLDADVLMSTDAVSIPDAKPPTPIPTDVTDEPHTKSPSRSSSRSNRKRNYEFDDEPDAIDQVLKACDRLKLRYPHFEVTPSDNMPNFYDVRVDFGKDSDLLPEGLGNVDSILTRGAAKEAAASRVLEWLLQHERDRRKDDDSTMFCA</sequence>
<dbReference type="EMBL" id="JOWA01000011">
    <property type="protein sequence ID" value="KEZ46870.1"/>
    <property type="molecule type" value="Genomic_DNA"/>
</dbReference>
<dbReference type="AlphaFoldDB" id="A0A084GHQ8"/>
<dbReference type="GeneID" id="27718350"/>
<dbReference type="KEGG" id="sapo:SAPIO_CDS0198"/>
<evidence type="ECO:0008006" key="4">
    <source>
        <dbReference type="Google" id="ProtNLM"/>
    </source>
</evidence>
<accession>A0A084GHQ8</accession>
<dbReference type="HOGENOM" id="CLU_611328_0_0_1"/>
<feature type="region of interest" description="Disordered" evidence="1">
    <location>
        <begin position="50"/>
        <end position="111"/>
    </location>
</feature>
<gene>
    <name evidence="2" type="ORF">SAPIO_CDS0198</name>
</gene>
<keyword evidence="3" id="KW-1185">Reference proteome</keyword>
<name>A0A084GHQ8_PSEDA</name>
<dbReference type="OMA" id="GPATKEM"/>
<dbReference type="VEuPathDB" id="FungiDB:SAPIO_CDS0198"/>
<reference evidence="2 3" key="1">
    <citation type="journal article" date="2014" name="Genome Announc.">
        <title>Draft genome sequence of the pathogenic fungus Scedosporium apiospermum.</title>
        <authorList>
            <person name="Vandeputte P."/>
            <person name="Ghamrawi S."/>
            <person name="Rechenmann M."/>
            <person name="Iltis A."/>
            <person name="Giraud S."/>
            <person name="Fleury M."/>
            <person name="Thornton C."/>
            <person name="Delhaes L."/>
            <person name="Meyer W."/>
            <person name="Papon N."/>
            <person name="Bouchara J.P."/>
        </authorList>
    </citation>
    <scope>NUCLEOTIDE SEQUENCE [LARGE SCALE GENOMIC DNA]</scope>
    <source>
        <strain evidence="2 3">IHEM 14462</strain>
    </source>
</reference>
<protein>
    <recommendedName>
        <fullName evidence="4">DRBM domain-containing protein</fullName>
    </recommendedName>
</protein>
<proteinExistence type="predicted"/>